<evidence type="ECO:0000313" key="2">
    <source>
        <dbReference type="Proteomes" id="UP000280197"/>
    </source>
</evidence>
<gene>
    <name evidence="1" type="ORF">EJC51_45140</name>
</gene>
<sequence>MFTAAWAGWTAAFCVIEGAALYRKQPGDSLSEHVWKWFHTSKDTVPDRTTRLRRLALVAFLAWLSAHFLTGGTF</sequence>
<dbReference type="Proteomes" id="UP000280197">
    <property type="component" value="Chromosome"/>
</dbReference>
<dbReference type="AlphaFoldDB" id="A0A3S9IHD3"/>
<keyword evidence="2" id="KW-1185">Reference proteome</keyword>
<accession>A0A3S9IHD3</accession>
<organism evidence="1 2">
    <name type="scientific">Streptomyces aquilus</name>
    <dbReference type="NCBI Taxonomy" id="2548456"/>
    <lineage>
        <taxon>Bacteria</taxon>
        <taxon>Bacillati</taxon>
        <taxon>Actinomycetota</taxon>
        <taxon>Actinomycetes</taxon>
        <taxon>Kitasatosporales</taxon>
        <taxon>Streptomycetaceae</taxon>
        <taxon>Streptomyces</taxon>
    </lineage>
</organism>
<dbReference type="EMBL" id="CP034463">
    <property type="protein sequence ID" value="AZP23745.1"/>
    <property type="molecule type" value="Genomic_DNA"/>
</dbReference>
<evidence type="ECO:0000313" key="1">
    <source>
        <dbReference type="EMBL" id="AZP23745.1"/>
    </source>
</evidence>
<dbReference type="KEGG" id="saqu:EJC51_45140"/>
<proteinExistence type="predicted"/>
<protein>
    <submittedName>
        <fullName evidence="1">Uncharacterized protein</fullName>
    </submittedName>
</protein>
<name>A0A3S9IHD3_9ACTN</name>
<reference evidence="1 2" key="1">
    <citation type="submission" date="2018-12" db="EMBL/GenBank/DDBJ databases">
        <authorList>
            <person name="Li K."/>
        </authorList>
    </citation>
    <scope>NUCLEOTIDE SEQUENCE [LARGE SCALE GENOMIC DNA]</scope>
    <source>
        <strain evidence="2">CR22</strain>
    </source>
</reference>